<protein>
    <recommendedName>
        <fullName evidence="3">Phage protein</fullName>
    </recommendedName>
</protein>
<comment type="caution">
    <text evidence="1">The sequence shown here is derived from an EMBL/GenBank/DDBJ whole genome shotgun (WGS) entry which is preliminary data.</text>
</comment>
<gene>
    <name evidence="1" type="ORF">GCM10023173_09100</name>
</gene>
<dbReference type="Proteomes" id="UP001500394">
    <property type="component" value="Unassembled WGS sequence"/>
</dbReference>
<evidence type="ECO:0000313" key="2">
    <source>
        <dbReference type="Proteomes" id="UP001500394"/>
    </source>
</evidence>
<dbReference type="EMBL" id="BAABGR010000008">
    <property type="protein sequence ID" value="GAA4513509.1"/>
    <property type="molecule type" value="Genomic_DNA"/>
</dbReference>
<sequence length="102" mass="11898">MLDYTKTRQLEEDFERYMLKFYAKYKRFSLEDFGDFAATILNYNVQNNVIDAQEKGAYAAFLVSLYNKGIGNRITEEHQRQIANAIASDYSVNFTVIKELFG</sequence>
<dbReference type="RefSeq" id="WP_039053501.1">
    <property type="nucleotide sequence ID" value="NZ_BAABGR010000008.1"/>
</dbReference>
<name>A0ABP8QYR8_9SPHI</name>
<evidence type="ECO:0000313" key="1">
    <source>
        <dbReference type="EMBL" id="GAA4513509.1"/>
    </source>
</evidence>
<keyword evidence="2" id="KW-1185">Reference proteome</keyword>
<proteinExistence type="predicted"/>
<reference evidence="2" key="1">
    <citation type="journal article" date="2019" name="Int. J. Syst. Evol. Microbiol.">
        <title>The Global Catalogue of Microorganisms (GCM) 10K type strain sequencing project: providing services to taxonomists for standard genome sequencing and annotation.</title>
        <authorList>
            <consortium name="The Broad Institute Genomics Platform"/>
            <consortium name="The Broad Institute Genome Sequencing Center for Infectious Disease"/>
            <person name="Wu L."/>
            <person name="Ma J."/>
        </authorList>
    </citation>
    <scope>NUCLEOTIDE SEQUENCE [LARGE SCALE GENOMIC DNA]</scope>
    <source>
        <strain evidence="2">JCM 17858</strain>
    </source>
</reference>
<evidence type="ECO:0008006" key="3">
    <source>
        <dbReference type="Google" id="ProtNLM"/>
    </source>
</evidence>
<organism evidence="1 2">
    <name type="scientific">Sphingobacterium thermophilum</name>
    <dbReference type="NCBI Taxonomy" id="768534"/>
    <lineage>
        <taxon>Bacteria</taxon>
        <taxon>Pseudomonadati</taxon>
        <taxon>Bacteroidota</taxon>
        <taxon>Sphingobacteriia</taxon>
        <taxon>Sphingobacteriales</taxon>
        <taxon>Sphingobacteriaceae</taxon>
        <taxon>Sphingobacterium</taxon>
    </lineage>
</organism>
<accession>A0ABP8QYR8</accession>